<dbReference type="AlphaFoldDB" id="A0A0C1QTL1"/>
<reference evidence="1" key="1">
    <citation type="journal article" date="2015" name="Genome Announc.">
        <title>Draft Genome Sequence of Tolypothrix boutellei Strain VB521301.</title>
        <authorList>
            <person name="Chandrababunaidu M.M."/>
            <person name="Singh D."/>
            <person name="Sen D."/>
            <person name="Bhan S."/>
            <person name="Das S."/>
            <person name="Gupta A."/>
            <person name="Adhikary S.P."/>
            <person name="Tripathy S."/>
        </authorList>
    </citation>
    <scope>NUCLEOTIDE SEQUENCE</scope>
    <source>
        <strain evidence="1">VB521301</strain>
    </source>
</reference>
<proteinExistence type="predicted"/>
<organism evidence="1">
    <name type="scientific">Tolypothrix bouteillei VB521301</name>
    <dbReference type="NCBI Taxonomy" id="1479485"/>
    <lineage>
        <taxon>Bacteria</taxon>
        <taxon>Bacillati</taxon>
        <taxon>Cyanobacteriota</taxon>
        <taxon>Cyanophyceae</taxon>
        <taxon>Nostocales</taxon>
        <taxon>Tolypothrichaceae</taxon>
        <taxon>Tolypothrix</taxon>
    </lineage>
</organism>
<gene>
    <name evidence="1" type="ORF">DA73_0230040</name>
</gene>
<dbReference type="EMBL" id="JHEG02000058">
    <property type="protein sequence ID" value="KIE08759.1"/>
    <property type="molecule type" value="Genomic_DNA"/>
</dbReference>
<name>A0A0C1QTL1_9CYAN</name>
<comment type="caution">
    <text evidence="1">The sequence shown here is derived from an EMBL/GenBank/DDBJ whole genome shotgun (WGS) entry which is preliminary data.</text>
</comment>
<protein>
    <submittedName>
        <fullName evidence="1">Uncharacterized protein</fullName>
    </submittedName>
</protein>
<accession>A0A0C1QTL1</accession>
<evidence type="ECO:0000313" key="1">
    <source>
        <dbReference type="EMBL" id="KIE08759.1"/>
    </source>
</evidence>
<sequence>MRALVALACCRDGIRLVRAKYRNFAFRYILKKFSAQLLSLEKKLKTYNIDTKLKKNKNLIYKVC</sequence>